<accession>A0A3A9XXW2</accession>
<evidence type="ECO:0000313" key="1">
    <source>
        <dbReference type="EMBL" id="RKN29958.1"/>
    </source>
</evidence>
<evidence type="ECO:0000313" key="2">
    <source>
        <dbReference type="Proteomes" id="UP000275865"/>
    </source>
</evidence>
<dbReference type="Proteomes" id="UP000275865">
    <property type="component" value="Unassembled WGS sequence"/>
</dbReference>
<gene>
    <name evidence="1" type="ORF">D7044_20325</name>
</gene>
<dbReference type="RefSeq" id="WP_120689914.1">
    <property type="nucleotide sequence ID" value="NZ_RAZT01000010.1"/>
</dbReference>
<dbReference type="AlphaFoldDB" id="A0A3A9XXW2"/>
<sequence>MDNEIQLISDGDGLAVIGDPVAIERFLVSEGLPSKDLGLHRLGPALGKAAGVAQAGSEITANSGRWMKLTEESAKIATKFPLVKNSSSGNLHATLRGQNGQFVKNLQFVKGSPLTNPALLAGAAGLMAQLAMQQTMNEITDYLATIDEKVDDVLRAQKDAVLARMIGVGFVIEEAMTIRDQRGRVDEITWSKVQGAPATIAETQAYALRQLDALAEKLERKTTIGDLAKAAKEAESKGREWLAVLARCFQLQDAVAVLELDRVLDASPGELDGHRLGLKAARQNRLELISRCTERLMARMDAAAGKANTKVLLHPMDSPAVVQSSNHVSIAIVDFHGRLGIERARQSSEARRWADAAKEVTDKALETGADGVGAAMRLGNETLGRAKWATGKLSSRIAERALRRRGDDEKD</sequence>
<protein>
    <submittedName>
        <fullName evidence="1">Uncharacterized protein</fullName>
    </submittedName>
</protein>
<name>A0A3A9XXW2_9ACTN</name>
<organism evidence="1 2">
    <name type="scientific">Micromonospora musae</name>
    <dbReference type="NCBI Taxonomy" id="1894970"/>
    <lineage>
        <taxon>Bacteria</taxon>
        <taxon>Bacillati</taxon>
        <taxon>Actinomycetota</taxon>
        <taxon>Actinomycetes</taxon>
        <taxon>Micromonosporales</taxon>
        <taxon>Micromonosporaceae</taxon>
        <taxon>Micromonospora</taxon>
    </lineage>
</organism>
<dbReference type="EMBL" id="RAZT01000010">
    <property type="protein sequence ID" value="RKN29958.1"/>
    <property type="molecule type" value="Genomic_DNA"/>
</dbReference>
<proteinExistence type="predicted"/>
<comment type="caution">
    <text evidence="1">The sequence shown here is derived from an EMBL/GenBank/DDBJ whole genome shotgun (WGS) entry which is preliminary data.</text>
</comment>
<reference evidence="1 2" key="1">
    <citation type="submission" date="2018-09" db="EMBL/GenBank/DDBJ databases">
        <title>Micromonospora sp. nov. MS1-9, isolated from a root of Musa sp.</title>
        <authorList>
            <person name="Kuncharoen N."/>
            <person name="Kudo T."/>
            <person name="Ohkuma M."/>
            <person name="Yuki M."/>
            <person name="Tanasupawat S."/>
        </authorList>
    </citation>
    <scope>NUCLEOTIDE SEQUENCE [LARGE SCALE GENOMIC DNA]</scope>
    <source>
        <strain evidence="1 2">MS1-9</strain>
    </source>
</reference>